<evidence type="ECO:0000313" key="3">
    <source>
        <dbReference type="Proteomes" id="UP000054621"/>
    </source>
</evidence>
<dbReference type="AlphaFoldDB" id="A0A0W0YT07"/>
<evidence type="ECO:0000259" key="1">
    <source>
        <dbReference type="Pfam" id="PF13628"/>
    </source>
</evidence>
<evidence type="ECO:0000313" key="2">
    <source>
        <dbReference type="EMBL" id="KTD59667.1"/>
    </source>
</evidence>
<organism evidence="2 3">
    <name type="scientific">Legionella sainthelensi</name>
    <dbReference type="NCBI Taxonomy" id="28087"/>
    <lineage>
        <taxon>Bacteria</taxon>
        <taxon>Pseudomonadati</taxon>
        <taxon>Pseudomonadota</taxon>
        <taxon>Gammaproteobacteria</taxon>
        <taxon>Legionellales</taxon>
        <taxon>Legionellaceae</taxon>
        <taxon>Legionella</taxon>
    </lineage>
</organism>
<dbReference type="PANTHER" id="PTHR38593">
    <property type="entry name" value="BLR2558 PROTEIN"/>
    <property type="match status" value="1"/>
</dbReference>
<dbReference type="Gene3D" id="1.20.1260.10">
    <property type="match status" value="1"/>
</dbReference>
<name>A0A0W0YT07_9GAMM</name>
<protein>
    <recommendedName>
        <fullName evidence="1">DUF4142 domain-containing protein</fullName>
    </recommendedName>
</protein>
<dbReference type="EMBL" id="LNYV01000005">
    <property type="protein sequence ID" value="KTD59667.1"/>
    <property type="molecule type" value="Genomic_DNA"/>
</dbReference>
<reference evidence="2 3" key="1">
    <citation type="submission" date="2015-11" db="EMBL/GenBank/DDBJ databases">
        <title>Genomic analysis of 38 Legionella species identifies large and diverse effector repertoires.</title>
        <authorList>
            <person name="Burstein D."/>
            <person name="Amaro F."/>
            <person name="Zusman T."/>
            <person name="Lifshitz Z."/>
            <person name="Cohen O."/>
            <person name="Gilbert J.A."/>
            <person name="Pupko T."/>
            <person name="Shuman H.A."/>
            <person name="Segal G."/>
        </authorList>
    </citation>
    <scope>NUCLEOTIDE SEQUENCE [LARGE SCALE GENOMIC DNA]</scope>
    <source>
        <strain evidence="2 3">Mt.St.Helens-4</strain>
    </source>
</reference>
<accession>A0A0W0YT07</accession>
<dbReference type="Pfam" id="PF13628">
    <property type="entry name" value="DUF4142"/>
    <property type="match status" value="1"/>
</dbReference>
<dbReference type="Proteomes" id="UP000054621">
    <property type="component" value="Unassembled WGS sequence"/>
</dbReference>
<sequence>MKLSKNLFIIGFIVTLGNTFCGTNSFAAPENVKNVAVTSDEMDILADIAVIDKTEIILAAVASNKKVSTGVMDFAKFLIDHHGSNLTQVLEIAHNLHFNSLNTNLANKLTTEGNEAMMKLGSLQGKQFDTAYIDAMVKGHQGALDLIDTQLMKKAKTESIKSFLINTRAAVTQHLEMAKKIQQNLQP</sequence>
<feature type="domain" description="DUF4142" evidence="1">
    <location>
        <begin position="42"/>
        <end position="181"/>
    </location>
</feature>
<dbReference type="eggNOG" id="COG3652">
    <property type="taxonomic scope" value="Bacteria"/>
</dbReference>
<dbReference type="PATRIC" id="fig|28087.4.peg.620"/>
<dbReference type="RefSeq" id="WP_232002459.1">
    <property type="nucleotide sequence ID" value="NZ_CAAAJE010000019.1"/>
</dbReference>
<comment type="caution">
    <text evidence="2">The sequence shown here is derived from an EMBL/GenBank/DDBJ whole genome shotgun (WGS) entry which is preliminary data.</text>
</comment>
<proteinExistence type="predicted"/>
<dbReference type="InterPro" id="IPR025419">
    <property type="entry name" value="DUF4142"/>
</dbReference>
<gene>
    <name evidence="2" type="ORF">Lsai_0578</name>
</gene>
<dbReference type="InterPro" id="IPR012347">
    <property type="entry name" value="Ferritin-like"/>
</dbReference>
<dbReference type="STRING" id="28087.Lsai_0578"/>
<dbReference type="PANTHER" id="PTHR38593:SF1">
    <property type="entry name" value="BLR2558 PROTEIN"/>
    <property type="match status" value="1"/>
</dbReference>